<dbReference type="InterPro" id="IPR006091">
    <property type="entry name" value="Acyl-CoA_Oxase/DH_mid-dom"/>
</dbReference>
<comment type="similarity">
    <text evidence="2 6">Belongs to the acyl-CoA dehydrogenase family.</text>
</comment>
<keyword evidence="11" id="KW-1185">Reference proteome</keyword>
<accession>A0ABS4AAZ0</accession>
<keyword evidence="5 6" id="KW-0560">Oxidoreductase</keyword>
<evidence type="ECO:0000256" key="1">
    <source>
        <dbReference type="ARBA" id="ARBA00001974"/>
    </source>
</evidence>
<dbReference type="Pfam" id="PF02771">
    <property type="entry name" value="Acyl-CoA_dh_N"/>
    <property type="match status" value="1"/>
</dbReference>
<evidence type="ECO:0000259" key="7">
    <source>
        <dbReference type="Pfam" id="PF00441"/>
    </source>
</evidence>
<dbReference type="InterPro" id="IPR009075">
    <property type="entry name" value="AcylCo_DH/oxidase_C"/>
</dbReference>
<protein>
    <submittedName>
        <fullName evidence="10">Acyl-CoA dehydrogenase family protein</fullName>
    </submittedName>
</protein>
<dbReference type="EMBL" id="JAGIZB010000004">
    <property type="protein sequence ID" value="MBP0444172.1"/>
    <property type="molecule type" value="Genomic_DNA"/>
</dbReference>
<dbReference type="RefSeq" id="WP_209378409.1">
    <property type="nucleotide sequence ID" value="NZ_JAGIZB010000004.1"/>
</dbReference>
<feature type="domain" description="Acyl-CoA dehydrogenase/oxidase N-terminal" evidence="9">
    <location>
        <begin position="6"/>
        <end position="116"/>
    </location>
</feature>
<dbReference type="InterPro" id="IPR037069">
    <property type="entry name" value="AcylCoA_DH/ox_N_sf"/>
</dbReference>
<feature type="domain" description="Acyl-CoA dehydrogenase/oxidase C-terminal" evidence="7">
    <location>
        <begin position="227"/>
        <end position="375"/>
    </location>
</feature>
<evidence type="ECO:0000256" key="5">
    <source>
        <dbReference type="ARBA" id="ARBA00023002"/>
    </source>
</evidence>
<dbReference type="InterPro" id="IPR009100">
    <property type="entry name" value="AcylCoA_DH/oxidase_NM_dom_sf"/>
</dbReference>
<dbReference type="SUPFAM" id="SSF47203">
    <property type="entry name" value="Acyl-CoA dehydrogenase C-terminal domain-like"/>
    <property type="match status" value="1"/>
</dbReference>
<dbReference type="CDD" id="cd00567">
    <property type="entry name" value="ACAD"/>
    <property type="match status" value="1"/>
</dbReference>
<gene>
    <name evidence="10" type="ORF">J8J14_05220</name>
</gene>
<evidence type="ECO:0000256" key="2">
    <source>
        <dbReference type="ARBA" id="ARBA00009347"/>
    </source>
</evidence>
<dbReference type="Pfam" id="PF00441">
    <property type="entry name" value="Acyl-CoA_dh_1"/>
    <property type="match status" value="1"/>
</dbReference>
<evidence type="ECO:0000256" key="3">
    <source>
        <dbReference type="ARBA" id="ARBA00022630"/>
    </source>
</evidence>
<dbReference type="PANTHER" id="PTHR43884">
    <property type="entry name" value="ACYL-COA DEHYDROGENASE"/>
    <property type="match status" value="1"/>
</dbReference>
<evidence type="ECO:0000256" key="6">
    <source>
        <dbReference type="RuleBase" id="RU362125"/>
    </source>
</evidence>
<keyword evidence="4 6" id="KW-0274">FAD</keyword>
<organism evidence="10 11">
    <name type="scientific">Pararoseomonas baculiformis</name>
    <dbReference type="NCBI Taxonomy" id="2820812"/>
    <lineage>
        <taxon>Bacteria</taxon>
        <taxon>Pseudomonadati</taxon>
        <taxon>Pseudomonadota</taxon>
        <taxon>Alphaproteobacteria</taxon>
        <taxon>Acetobacterales</taxon>
        <taxon>Acetobacteraceae</taxon>
        <taxon>Pararoseomonas</taxon>
    </lineage>
</organism>
<dbReference type="InterPro" id="IPR013786">
    <property type="entry name" value="AcylCoA_DH/ox_N"/>
</dbReference>
<reference evidence="10 11" key="1">
    <citation type="submission" date="2021-03" db="EMBL/GenBank/DDBJ databases">
        <authorList>
            <person name="So Y."/>
        </authorList>
    </citation>
    <scope>NUCLEOTIDE SEQUENCE [LARGE SCALE GENOMIC DNA]</scope>
    <source>
        <strain evidence="10 11">SSH11</strain>
    </source>
</reference>
<dbReference type="InterPro" id="IPR046373">
    <property type="entry name" value="Acyl-CoA_Oxase/DH_mid-dom_sf"/>
</dbReference>
<keyword evidence="3 6" id="KW-0285">Flavoprotein</keyword>
<dbReference type="InterPro" id="IPR036250">
    <property type="entry name" value="AcylCo_DH-like_C"/>
</dbReference>
<dbReference type="Gene3D" id="1.20.140.10">
    <property type="entry name" value="Butyryl-CoA Dehydrogenase, subunit A, domain 3"/>
    <property type="match status" value="1"/>
</dbReference>
<comment type="cofactor">
    <cofactor evidence="1 6">
        <name>FAD</name>
        <dbReference type="ChEBI" id="CHEBI:57692"/>
    </cofactor>
</comment>
<dbReference type="PANTHER" id="PTHR43884:SF20">
    <property type="entry name" value="ACYL-COA DEHYDROGENASE FADE28"/>
    <property type="match status" value="1"/>
</dbReference>
<proteinExistence type="inferred from homology"/>
<dbReference type="Gene3D" id="1.10.540.10">
    <property type="entry name" value="Acyl-CoA dehydrogenase/oxidase, N-terminal domain"/>
    <property type="match status" value="1"/>
</dbReference>
<evidence type="ECO:0000259" key="8">
    <source>
        <dbReference type="Pfam" id="PF02770"/>
    </source>
</evidence>
<name>A0ABS4AAZ0_9PROT</name>
<dbReference type="SUPFAM" id="SSF56645">
    <property type="entry name" value="Acyl-CoA dehydrogenase NM domain-like"/>
    <property type="match status" value="1"/>
</dbReference>
<sequence>MDFDMTEEQRLLKESIDRFAADNARDPGAHSAPGAAQDGAALWSGFAELGLLALPFSEEDGGIGGGPVETMIVMEAIGRGLITAPYLSTVVLGGGFLRLGGTEAQRQEFIPQIADGSLKLAFAQLERQSRYDLHDVSTTARRDGSDYVLDGRKGVVLGGDEAGLLVVTARTAGSRRDEGGITLFLVDGDTPGVTRRGMPAQDGSRVAEIALDGVRVPAERVLGEVDGGLRLASHVVDVALAALCADSLGAMEELQRLTVDYLKTRQQFGVAIGSFQALQHRAADMLVAVEQARSMAMYAAMMAEEADPRERRPAIAAAKAQVNRSGRQVGQEAVQLHGGIAMTWEYKAGHYFKRLTSNDVLFGDTDHHLRAVMEAGGLVEEI</sequence>
<feature type="domain" description="Acyl-CoA oxidase/dehydrogenase middle" evidence="8">
    <location>
        <begin position="122"/>
        <end position="208"/>
    </location>
</feature>
<dbReference type="Proteomes" id="UP000681594">
    <property type="component" value="Unassembled WGS sequence"/>
</dbReference>
<dbReference type="Gene3D" id="2.40.110.10">
    <property type="entry name" value="Butyryl-CoA Dehydrogenase, subunit A, domain 2"/>
    <property type="match status" value="1"/>
</dbReference>
<evidence type="ECO:0000259" key="9">
    <source>
        <dbReference type="Pfam" id="PF02771"/>
    </source>
</evidence>
<evidence type="ECO:0000313" key="11">
    <source>
        <dbReference type="Proteomes" id="UP000681594"/>
    </source>
</evidence>
<comment type="caution">
    <text evidence="10">The sequence shown here is derived from an EMBL/GenBank/DDBJ whole genome shotgun (WGS) entry which is preliminary data.</text>
</comment>
<evidence type="ECO:0000313" key="10">
    <source>
        <dbReference type="EMBL" id="MBP0444172.1"/>
    </source>
</evidence>
<dbReference type="Pfam" id="PF02770">
    <property type="entry name" value="Acyl-CoA_dh_M"/>
    <property type="match status" value="1"/>
</dbReference>
<evidence type="ECO:0000256" key="4">
    <source>
        <dbReference type="ARBA" id="ARBA00022827"/>
    </source>
</evidence>